<dbReference type="FunFam" id="3.40.50.720:FF:000129">
    <property type="entry name" value="D-mannonate oxidoreductase"/>
    <property type="match status" value="1"/>
</dbReference>
<evidence type="ECO:0000313" key="9">
    <source>
        <dbReference type="EMBL" id="SED75657.1"/>
    </source>
</evidence>
<dbReference type="SUPFAM" id="SSF51735">
    <property type="entry name" value="NAD(P)-binding Rossmann-fold domains"/>
    <property type="match status" value="1"/>
</dbReference>
<dbReference type="Pfam" id="PF01232">
    <property type="entry name" value="Mannitol_dh"/>
    <property type="match status" value="1"/>
</dbReference>
<dbReference type="Gene3D" id="1.10.1040.10">
    <property type="entry name" value="N-(1-d-carboxylethyl)-l-norvaline Dehydrogenase, domain 2"/>
    <property type="match status" value="1"/>
</dbReference>
<evidence type="ECO:0000256" key="3">
    <source>
        <dbReference type="ARBA" id="ARBA00023002"/>
    </source>
</evidence>
<dbReference type="GO" id="GO:0019594">
    <property type="term" value="P:mannitol metabolic process"/>
    <property type="evidence" value="ECO:0007669"/>
    <property type="project" value="InterPro"/>
</dbReference>
<comment type="catalytic activity">
    <reaction evidence="5">
        <text>D-mannitol 1-phosphate + NAD(+) = beta-D-fructose 6-phosphate + NADH + H(+)</text>
        <dbReference type="Rhea" id="RHEA:19661"/>
        <dbReference type="ChEBI" id="CHEBI:15378"/>
        <dbReference type="ChEBI" id="CHEBI:57540"/>
        <dbReference type="ChEBI" id="CHEBI:57634"/>
        <dbReference type="ChEBI" id="CHEBI:57945"/>
        <dbReference type="ChEBI" id="CHEBI:61381"/>
        <dbReference type="EC" id="1.1.1.17"/>
    </reaction>
</comment>
<evidence type="ECO:0000256" key="2">
    <source>
        <dbReference type="ARBA" id="ARBA00016219"/>
    </source>
</evidence>
<dbReference type="InterPro" id="IPR013328">
    <property type="entry name" value="6PGD_dom2"/>
</dbReference>
<dbReference type="STRING" id="648782.SAMN04488554_0615"/>
<dbReference type="Gene3D" id="3.40.50.720">
    <property type="entry name" value="NAD(P)-binding Rossmann-like Domain"/>
    <property type="match status" value="1"/>
</dbReference>
<name>A0A1H5DA10_9MICO</name>
<dbReference type="PANTHER" id="PTHR43362:SF1">
    <property type="entry name" value="MANNITOL DEHYDROGENASE 2-RELATED"/>
    <property type="match status" value="1"/>
</dbReference>
<evidence type="ECO:0000256" key="1">
    <source>
        <dbReference type="ARBA" id="ARBA00012939"/>
    </source>
</evidence>
<dbReference type="PROSITE" id="PS00974">
    <property type="entry name" value="MANNITOL_DHGENASE"/>
    <property type="match status" value="1"/>
</dbReference>
<evidence type="ECO:0000259" key="7">
    <source>
        <dbReference type="Pfam" id="PF01232"/>
    </source>
</evidence>
<evidence type="ECO:0000259" key="8">
    <source>
        <dbReference type="Pfam" id="PF08125"/>
    </source>
</evidence>
<proteinExistence type="inferred from homology"/>
<reference evidence="10" key="1">
    <citation type="submission" date="2016-10" db="EMBL/GenBank/DDBJ databases">
        <authorList>
            <person name="Varghese N."/>
            <person name="Submissions S."/>
        </authorList>
    </citation>
    <scope>NUCLEOTIDE SEQUENCE [LARGE SCALE GENOMIC DNA]</scope>
    <source>
        <strain evidence="10">DSM 21368</strain>
    </source>
</reference>
<dbReference type="InterPro" id="IPR013118">
    <property type="entry name" value="Mannitol_DH_C"/>
</dbReference>
<dbReference type="InterPro" id="IPR000669">
    <property type="entry name" value="Mannitol_DH"/>
</dbReference>
<dbReference type="Proteomes" id="UP000199220">
    <property type="component" value="Unassembled WGS sequence"/>
</dbReference>
<accession>A0A1H5DA10</accession>
<dbReference type="PRINTS" id="PR00084">
    <property type="entry name" value="MTLDHDRGNASE"/>
</dbReference>
<dbReference type="InterPro" id="IPR008927">
    <property type="entry name" value="6-PGluconate_DH-like_C_sf"/>
</dbReference>
<evidence type="ECO:0000256" key="6">
    <source>
        <dbReference type="ARBA" id="ARBA00061451"/>
    </source>
</evidence>
<dbReference type="Pfam" id="PF08125">
    <property type="entry name" value="Mannitol_dh_C"/>
    <property type="match status" value="1"/>
</dbReference>
<dbReference type="OrthoDB" id="271711at2"/>
<dbReference type="AlphaFoldDB" id="A0A1H5DA10"/>
<evidence type="ECO:0000313" key="10">
    <source>
        <dbReference type="Proteomes" id="UP000199220"/>
    </source>
</evidence>
<protein>
    <recommendedName>
        <fullName evidence="2">Mannitol-1-phosphate 5-dehydrogenase</fullName>
        <ecNumber evidence="1">1.1.1.17</ecNumber>
    </recommendedName>
</protein>
<dbReference type="InterPro" id="IPR036291">
    <property type="entry name" value="NAD(P)-bd_dom_sf"/>
</dbReference>
<comment type="similarity">
    <text evidence="6">Belongs to the mannitol dehydrogenase family. UxuB subfamily.</text>
</comment>
<feature type="domain" description="Mannitol dehydrogenase N-terminal" evidence="7">
    <location>
        <begin position="29"/>
        <end position="278"/>
    </location>
</feature>
<evidence type="ECO:0000256" key="5">
    <source>
        <dbReference type="ARBA" id="ARBA00048615"/>
    </source>
</evidence>
<dbReference type="RefSeq" id="WP_089771638.1">
    <property type="nucleotide sequence ID" value="NZ_FNTX01000001.1"/>
</dbReference>
<dbReference type="PANTHER" id="PTHR43362">
    <property type="entry name" value="MANNITOL DEHYDROGENASE DSF1-RELATED"/>
    <property type="match status" value="1"/>
</dbReference>
<feature type="domain" description="Mannitol dehydrogenase C-terminal" evidence="8">
    <location>
        <begin position="288"/>
        <end position="476"/>
    </location>
</feature>
<dbReference type="SUPFAM" id="SSF48179">
    <property type="entry name" value="6-phosphogluconate dehydrogenase C-terminal domain-like"/>
    <property type="match status" value="1"/>
</dbReference>
<dbReference type="EC" id="1.1.1.17" evidence="1"/>
<gene>
    <name evidence="9" type="ORF">SAMN04488554_0615</name>
</gene>
<evidence type="ECO:0000256" key="4">
    <source>
        <dbReference type="ARBA" id="ARBA00023027"/>
    </source>
</evidence>
<sequence>MTSLSDETLHDLDPTVAVPRYDRSQLSVGIVHLGVGGFHRAHQAMYLDRLMGEGKALDWAICGLGLLPGDVRMRDALHAQDGLYTLAVKHPDGRTEARVIGSIADYVFAPDDPEAALARMVDPAVRIVSLTVTEGGYNVHPVTGEFDLENPAVRADLAPGATPTTSFGYVVEALHRRREAGTAPFTVMSCDNIQGNGEVAHRMFSAFARAKDPELADWIEREVPFPNSMVDRITPVTTDADRAMVNESFGIDDAWPVVTEPFTQWVLEDSFASGRPPYEDAGVQVVDDVMPYELMKLRLLNASHQALAYVGYLSGYRLVHEVCQDELFARFLRGYMDREGTPTLRPVPGVDLEEYKSTLIERFSNAAVRDTVARLCAESSDRIPTWLVPVIRENLATDGEIALSAAVVASWARYAEGVDEQGEPIEIVDRIAERVHAAAVKQADDDLAFIRDRDLFADLVDDERFVAAYRWALESLRSRGARATVTDLVDSFSS</sequence>
<organism evidence="9 10">
    <name type="scientific">Ruania alba</name>
    <dbReference type="NCBI Taxonomy" id="648782"/>
    <lineage>
        <taxon>Bacteria</taxon>
        <taxon>Bacillati</taxon>
        <taxon>Actinomycetota</taxon>
        <taxon>Actinomycetes</taxon>
        <taxon>Micrococcales</taxon>
        <taxon>Ruaniaceae</taxon>
        <taxon>Ruania</taxon>
    </lineage>
</organism>
<dbReference type="GO" id="GO:0008926">
    <property type="term" value="F:mannitol-1-phosphate 5-dehydrogenase activity"/>
    <property type="evidence" value="ECO:0007669"/>
    <property type="project" value="UniProtKB-EC"/>
</dbReference>
<dbReference type="InterPro" id="IPR023027">
    <property type="entry name" value="Mannitol_DH_CS"/>
</dbReference>
<keyword evidence="10" id="KW-1185">Reference proteome</keyword>
<keyword evidence="4" id="KW-0520">NAD</keyword>
<keyword evidence="3" id="KW-0560">Oxidoreductase</keyword>
<dbReference type="EMBL" id="FNTX01000001">
    <property type="protein sequence ID" value="SED75657.1"/>
    <property type="molecule type" value="Genomic_DNA"/>
</dbReference>
<dbReference type="InterPro" id="IPR050988">
    <property type="entry name" value="Mannitol_DH/Oxidoreductase"/>
</dbReference>
<dbReference type="InterPro" id="IPR013131">
    <property type="entry name" value="Mannitol_DH_N"/>
</dbReference>